<gene>
    <name evidence="1" type="primary">WBGene00281566</name>
</gene>
<reference evidence="2" key="1">
    <citation type="journal article" date="2008" name="Nat. Genet.">
        <title>The Pristionchus pacificus genome provides a unique perspective on nematode lifestyle and parasitism.</title>
        <authorList>
            <person name="Dieterich C."/>
            <person name="Clifton S.W."/>
            <person name="Schuster L.N."/>
            <person name="Chinwalla A."/>
            <person name="Delehaunty K."/>
            <person name="Dinkelacker I."/>
            <person name="Fulton L."/>
            <person name="Fulton R."/>
            <person name="Godfrey J."/>
            <person name="Minx P."/>
            <person name="Mitreva M."/>
            <person name="Roeseler W."/>
            <person name="Tian H."/>
            <person name="Witte H."/>
            <person name="Yang S.P."/>
            <person name="Wilson R.K."/>
            <person name="Sommer R.J."/>
        </authorList>
    </citation>
    <scope>NUCLEOTIDE SEQUENCE [LARGE SCALE GENOMIC DNA]</scope>
    <source>
        <strain evidence="2">PS312</strain>
    </source>
</reference>
<reference evidence="1" key="2">
    <citation type="submission" date="2022-06" db="UniProtKB">
        <authorList>
            <consortium name="EnsemblMetazoa"/>
        </authorList>
    </citation>
    <scope>IDENTIFICATION</scope>
    <source>
        <strain evidence="1">PS312</strain>
    </source>
</reference>
<evidence type="ECO:0000313" key="2">
    <source>
        <dbReference type="Proteomes" id="UP000005239"/>
    </source>
</evidence>
<accession>A0A8R1UXJ8</accession>
<proteinExistence type="predicted"/>
<keyword evidence="2" id="KW-1185">Reference proteome</keyword>
<accession>A0A2A6CE54</accession>
<sequence>MRLIESIILIAQGMGYGKIVICSTVAARLHGLNWCEMKLTMIISTLENLSAQLFEILVSHLLFDSYAITCSYEVN</sequence>
<protein>
    <submittedName>
        <fullName evidence="1">Uncharacterized protein</fullName>
    </submittedName>
</protein>
<dbReference type="AlphaFoldDB" id="A0A2A6CE54"/>
<dbReference type="EnsemblMetazoa" id="PPA43197.1">
    <property type="protein sequence ID" value="PPA43197.1"/>
    <property type="gene ID" value="WBGene00281566"/>
</dbReference>
<name>A0A2A6CE54_PRIPA</name>
<dbReference type="Proteomes" id="UP000005239">
    <property type="component" value="Unassembled WGS sequence"/>
</dbReference>
<evidence type="ECO:0000313" key="1">
    <source>
        <dbReference type="EnsemblMetazoa" id="PPA43197.1"/>
    </source>
</evidence>
<organism evidence="1 2">
    <name type="scientific">Pristionchus pacificus</name>
    <name type="common">Parasitic nematode worm</name>
    <dbReference type="NCBI Taxonomy" id="54126"/>
    <lineage>
        <taxon>Eukaryota</taxon>
        <taxon>Metazoa</taxon>
        <taxon>Ecdysozoa</taxon>
        <taxon>Nematoda</taxon>
        <taxon>Chromadorea</taxon>
        <taxon>Rhabditida</taxon>
        <taxon>Rhabditina</taxon>
        <taxon>Diplogasteromorpha</taxon>
        <taxon>Diplogasteroidea</taxon>
        <taxon>Neodiplogasteridae</taxon>
        <taxon>Pristionchus</taxon>
    </lineage>
</organism>